<reference evidence="2" key="1">
    <citation type="journal article" date="2023" name="G3 (Bethesda)">
        <title>Whole genome assembly and annotation of the endangered Caribbean coral Acropora cervicornis.</title>
        <authorList>
            <person name="Selwyn J.D."/>
            <person name="Vollmer S.V."/>
        </authorList>
    </citation>
    <scope>NUCLEOTIDE SEQUENCE</scope>
    <source>
        <strain evidence="2">K2</strain>
    </source>
</reference>
<evidence type="ECO:0000313" key="2">
    <source>
        <dbReference type="EMBL" id="KAK2561678.1"/>
    </source>
</evidence>
<evidence type="ECO:0000313" key="3">
    <source>
        <dbReference type="Proteomes" id="UP001249851"/>
    </source>
</evidence>
<dbReference type="Proteomes" id="UP001249851">
    <property type="component" value="Unassembled WGS sequence"/>
</dbReference>
<feature type="compositionally biased region" description="Basic and acidic residues" evidence="1">
    <location>
        <begin position="66"/>
        <end position="75"/>
    </location>
</feature>
<feature type="compositionally biased region" description="Basic and acidic residues" evidence="1">
    <location>
        <begin position="39"/>
        <end position="48"/>
    </location>
</feature>
<feature type="region of interest" description="Disordered" evidence="1">
    <location>
        <begin position="1"/>
        <end position="75"/>
    </location>
</feature>
<name>A0AAD9V568_ACRCE</name>
<feature type="compositionally biased region" description="Basic and acidic residues" evidence="1">
    <location>
        <begin position="1"/>
        <end position="10"/>
    </location>
</feature>
<keyword evidence="3" id="KW-1185">Reference proteome</keyword>
<gene>
    <name evidence="2" type="ORF">P5673_015031</name>
</gene>
<feature type="compositionally biased region" description="Polar residues" evidence="1">
    <location>
        <begin position="13"/>
        <end position="33"/>
    </location>
</feature>
<dbReference type="AlphaFoldDB" id="A0AAD9V568"/>
<dbReference type="EMBL" id="JARQWQ010000031">
    <property type="protein sequence ID" value="KAK2561678.1"/>
    <property type="molecule type" value="Genomic_DNA"/>
</dbReference>
<accession>A0AAD9V568</accession>
<evidence type="ECO:0000256" key="1">
    <source>
        <dbReference type="SAM" id="MobiDB-lite"/>
    </source>
</evidence>
<comment type="caution">
    <text evidence="2">The sequence shown here is derived from an EMBL/GenBank/DDBJ whole genome shotgun (WGS) entry which is preliminary data.</text>
</comment>
<feature type="compositionally biased region" description="Basic and acidic residues" evidence="1">
    <location>
        <begin position="104"/>
        <end position="120"/>
    </location>
</feature>
<protein>
    <submittedName>
        <fullName evidence="2">Uncharacterized protein</fullName>
    </submittedName>
</protein>
<proteinExistence type="predicted"/>
<sequence length="166" mass="18764">MNATVDDKRQNNQRRLQAGCSTSKTSIENTGYHQPNRVLDADKNHSGLEELNAEKLPTSPGPVFHDGPHSKDTNDAKYIDQANFNKACKMNSEKNQEDASLGTRLEHHNSRTQENVKPENDTTFTKTSDSEKEEGHYEELVCLVRQFYVERPVNPAAIAYQNIETC</sequence>
<feature type="region of interest" description="Disordered" evidence="1">
    <location>
        <begin position="91"/>
        <end position="132"/>
    </location>
</feature>
<organism evidence="2 3">
    <name type="scientific">Acropora cervicornis</name>
    <name type="common">Staghorn coral</name>
    <dbReference type="NCBI Taxonomy" id="6130"/>
    <lineage>
        <taxon>Eukaryota</taxon>
        <taxon>Metazoa</taxon>
        <taxon>Cnidaria</taxon>
        <taxon>Anthozoa</taxon>
        <taxon>Hexacorallia</taxon>
        <taxon>Scleractinia</taxon>
        <taxon>Astrocoeniina</taxon>
        <taxon>Acroporidae</taxon>
        <taxon>Acropora</taxon>
    </lineage>
</organism>
<reference evidence="2" key="2">
    <citation type="journal article" date="2023" name="Science">
        <title>Genomic signatures of disease resistance in endangered staghorn corals.</title>
        <authorList>
            <person name="Vollmer S.V."/>
            <person name="Selwyn J.D."/>
            <person name="Despard B.A."/>
            <person name="Roesel C.L."/>
        </authorList>
    </citation>
    <scope>NUCLEOTIDE SEQUENCE</scope>
    <source>
        <strain evidence="2">K2</strain>
    </source>
</reference>